<evidence type="ECO:0000313" key="2">
    <source>
        <dbReference type="EMBL" id="TDD16536.1"/>
    </source>
</evidence>
<reference evidence="2 3" key="1">
    <citation type="submission" date="2019-02" db="EMBL/GenBank/DDBJ databases">
        <title>Draft genome sequences of novel Actinobacteria.</title>
        <authorList>
            <person name="Sahin N."/>
            <person name="Ay H."/>
            <person name="Saygin H."/>
        </authorList>
    </citation>
    <scope>NUCLEOTIDE SEQUENCE [LARGE SCALE GENOMIC DNA]</scope>
    <source>
        <strain evidence="2 3">16K104</strain>
    </source>
</reference>
<sequence>MPSASPPPAGPKVPLCPGVRYMVLRLVVTVRWALAPQGGDVRTDHPESRVVHKQPTAVLRATLHRDEVQGWFRTAFDVVAEYLRRHGIAPCGFPFARYHIRSDGIFEVEAGFPVAVRIGGNRQIVPSSLPGGHVVVAWHVGTYEQLGDAYRALDDWLRAEHGAPAGDAWEVYHDPPNRAQRWRTEVIQPFRLN</sequence>
<dbReference type="Pfam" id="PF06445">
    <property type="entry name" value="GyrI-like"/>
    <property type="match status" value="1"/>
</dbReference>
<name>A0A4V2YDT1_9ACTN</name>
<comment type="caution">
    <text evidence="2">The sequence shown here is derived from an EMBL/GenBank/DDBJ whole genome shotgun (WGS) entry which is preliminary data.</text>
</comment>
<dbReference type="AlphaFoldDB" id="A0A4V2YDT1"/>
<proteinExistence type="predicted"/>
<protein>
    <submittedName>
        <fullName evidence="2">AraC family transcriptional regulator</fullName>
    </submittedName>
</protein>
<dbReference type="EMBL" id="SMKR01000173">
    <property type="protein sequence ID" value="TDD16536.1"/>
    <property type="molecule type" value="Genomic_DNA"/>
</dbReference>
<feature type="domain" description="AraC effector-binding" evidence="1">
    <location>
        <begin position="46"/>
        <end position="191"/>
    </location>
</feature>
<dbReference type="InterPro" id="IPR011256">
    <property type="entry name" value="Reg_factor_effector_dom_sf"/>
</dbReference>
<evidence type="ECO:0000259" key="1">
    <source>
        <dbReference type="SMART" id="SM00871"/>
    </source>
</evidence>
<dbReference type="InterPro" id="IPR010499">
    <property type="entry name" value="AraC_E-bd"/>
</dbReference>
<dbReference type="SUPFAM" id="SSF55136">
    <property type="entry name" value="Probable bacterial effector-binding domain"/>
    <property type="match status" value="1"/>
</dbReference>
<dbReference type="SMART" id="SM00871">
    <property type="entry name" value="AraC_E_bind"/>
    <property type="match status" value="1"/>
</dbReference>
<dbReference type="Gene3D" id="3.20.80.10">
    <property type="entry name" value="Regulatory factor, effector binding domain"/>
    <property type="match status" value="1"/>
</dbReference>
<dbReference type="Proteomes" id="UP000295172">
    <property type="component" value="Unassembled WGS sequence"/>
</dbReference>
<dbReference type="InterPro" id="IPR029442">
    <property type="entry name" value="GyrI-like"/>
</dbReference>
<dbReference type="OrthoDB" id="795001at2"/>
<organism evidence="2 3">
    <name type="scientific">Kribbella turkmenica</name>
    <dbReference type="NCBI Taxonomy" id="2530375"/>
    <lineage>
        <taxon>Bacteria</taxon>
        <taxon>Bacillati</taxon>
        <taxon>Actinomycetota</taxon>
        <taxon>Actinomycetes</taxon>
        <taxon>Propionibacteriales</taxon>
        <taxon>Kribbellaceae</taxon>
        <taxon>Kribbella</taxon>
    </lineage>
</organism>
<accession>A0A4V2YDT1</accession>
<keyword evidence="3" id="KW-1185">Reference proteome</keyword>
<gene>
    <name evidence="2" type="ORF">E1218_29535</name>
</gene>
<evidence type="ECO:0000313" key="3">
    <source>
        <dbReference type="Proteomes" id="UP000295172"/>
    </source>
</evidence>